<evidence type="ECO:0000256" key="3">
    <source>
        <dbReference type="ARBA" id="ARBA00023125"/>
    </source>
</evidence>
<evidence type="ECO:0000256" key="5">
    <source>
        <dbReference type="ARBA" id="ARBA00023242"/>
    </source>
</evidence>
<evidence type="ECO:0000259" key="7">
    <source>
        <dbReference type="PROSITE" id="PS50863"/>
    </source>
</evidence>
<evidence type="ECO:0000256" key="4">
    <source>
        <dbReference type="ARBA" id="ARBA00023163"/>
    </source>
</evidence>
<organism evidence="8 9">
    <name type="scientific">Aquilegia coerulea</name>
    <name type="common">Rocky mountain columbine</name>
    <dbReference type="NCBI Taxonomy" id="218851"/>
    <lineage>
        <taxon>Eukaryota</taxon>
        <taxon>Viridiplantae</taxon>
        <taxon>Streptophyta</taxon>
        <taxon>Embryophyta</taxon>
        <taxon>Tracheophyta</taxon>
        <taxon>Spermatophyta</taxon>
        <taxon>Magnoliopsida</taxon>
        <taxon>Ranunculales</taxon>
        <taxon>Ranunculaceae</taxon>
        <taxon>Thalictroideae</taxon>
        <taxon>Aquilegia</taxon>
    </lineage>
</organism>
<evidence type="ECO:0000256" key="6">
    <source>
        <dbReference type="SAM" id="MobiDB-lite"/>
    </source>
</evidence>
<dbReference type="InterPro" id="IPR003340">
    <property type="entry name" value="B3_DNA-bd"/>
</dbReference>
<dbReference type="PANTHER" id="PTHR31391:SF157">
    <property type="entry name" value="B3 DOMAIN-CONTAINING PROTEIN REM16"/>
    <property type="match status" value="1"/>
</dbReference>
<dbReference type="SMART" id="SM01019">
    <property type="entry name" value="B3"/>
    <property type="match status" value="1"/>
</dbReference>
<evidence type="ECO:0000313" key="9">
    <source>
        <dbReference type="Proteomes" id="UP000230069"/>
    </source>
</evidence>
<dbReference type="EMBL" id="KZ305031">
    <property type="protein sequence ID" value="PIA47532.1"/>
    <property type="molecule type" value="Genomic_DNA"/>
</dbReference>
<keyword evidence="5" id="KW-0539">Nucleus</keyword>
<keyword evidence="2" id="KW-0805">Transcription regulation</keyword>
<dbReference type="SUPFAM" id="SSF101936">
    <property type="entry name" value="DNA-binding pseudobarrel domain"/>
    <property type="match status" value="1"/>
</dbReference>
<dbReference type="PROSITE" id="PS50863">
    <property type="entry name" value="B3"/>
    <property type="match status" value="1"/>
</dbReference>
<feature type="domain" description="TF-B3" evidence="7">
    <location>
        <begin position="277"/>
        <end position="381"/>
    </location>
</feature>
<keyword evidence="3" id="KW-0238">DNA-binding</keyword>
<gene>
    <name evidence="8" type="ORF">AQUCO_01400282v1</name>
</gene>
<dbReference type="PANTHER" id="PTHR31391">
    <property type="entry name" value="B3 DOMAIN-CONTAINING PROTEIN OS11G0197600-RELATED"/>
    <property type="match status" value="1"/>
</dbReference>
<feature type="region of interest" description="Disordered" evidence="6">
    <location>
        <begin position="145"/>
        <end position="235"/>
    </location>
</feature>
<reference evidence="8 9" key="1">
    <citation type="submission" date="2017-09" db="EMBL/GenBank/DDBJ databases">
        <title>WGS assembly of Aquilegia coerulea Goldsmith.</title>
        <authorList>
            <person name="Hodges S."/>
            <person name="Kramer E."/>
            <person name="Nordborg M."/>
            <person name="Tomkins J."/>
            <person name="Borevitz J."/>
            <person name="Derieg N."/>
            <person name="Yan J."/>
            <person name="Mihaltcheva S."/>
            <person name="Hayes R.D."/>
            <person name="Rokhsar D."/>
        </authorList>
    </citation>
    <scope>NUCLEOTIDE SEQUENCE [LARGE SCALE GENOMIC DNA]</scope>
    <source>
        <strain evidence="9">cv. Goldsmith</strain>
    </source>
</reference>
<dbReference type="STRING" id="218851.A0A2G5DVK9"/>
<dbReference type="Proteomes" id="UP000230069">
    <property type="component" value="Unassembled WGS sequence"/>
</dbReference>
<dbReference type="OrthoDB" id="590488at2759"/>
<dbReference type="CDD" id="cd10017">
    <property type="entry name" value="B3_DNA"/>
    <property type="match status" value="1"/>
</dbReference>
<evidence type="ECO:0000256" key="1">
    <source>
        <dbReference type="ARBA" id="ARBA00004123"/>
    </source>
</evidence>
<dbReference type="InterPro" id="IPR044837">
    <property type="entry name" value="REM16-like"/>
</dbReference>
<feature type="compositionally biased region" description="Polar residues" evidence="6">
    <location>
        <begin position="195"/>
        <end position="204"/>
    </location>
</feature>
<dbReference type="AlphaFoldDB" id="A0A2G5DVK9"/>
<keyword evidence="4" id="KW-0804">Transcription</keyword>
<evidence type="ECO:0000313" key="8">
    <source>
        <dbReference type="EMBL" id="PIA47532.1"/>
    </source>
</evidence>
<dbReference type="GO" id="GO:0005634">
    <property type="term" value="C:nucleus"/>
    <property type="evidence" value="ECO:0007669"/>
    <property type="project" value="UniProtKB-SubCell"/>
</dbReference>
<keyword evidence="9" id="KW-1185">Reference proteome</keyword>
<comment type="subcellular location">
    <subcellularLocation>
        <location evidence="1">Nucleus</location>
    </subcellularLocation>
</comment>
<accession>A0A2G5DVK9</accession>
<dbReference type="InterPro" id="IPR015300">
    <property type="entry name" value="DNA-bd_pseudobarrel_sf"/>
</dbReference>
<sequence>MARDCECCKQWRKQLFWIDNEPPTVHFFFKVLMDGFHEKLFASNNSLEKHDLMVFRFNESLERDCCFKVMFFDKTACEKEGVACVRESDKPGLDTNGIQSVQINKDCTNNVLSSERSPCSSESSGKHSSERSWDSIDSCYYVTSGEESSEDSSDSSSVNRQTRENTFRVRHGYPSTLRVKKNPRQNLPVKKNRKSANNDNLQKSNKVHVSRNKDRVPRADTKSKGKSRLNPTLSGTSKKLSYYRYFQSQRRPVTFEEEYLTLKKAQALERNSTKPHFIKVMKRTHVYMRFFMTIPPKFIRKNFSEVPEMALLRVTGKAKAWKVTIITKGLDNLQPGISGGWADFVMENNLEKGDACLFELDNINPNYESVVTVDVTIFRVVDKIVPLNRMLVKPPL</sequence>
<dbReference type="Gene3D" id="2.40.330.10">
    <property type="entry name" value="DNA-binding pseudobarrel domain"/>
    <property type="match status" value="1"/>
</dbReference>
<name>A0A2G5DVK9_AQUCA</name>
<proteinExistence type="predicted"/>
<protein>
    <recommendedName>
        <fullName evidence="7">TF-B3 domain-containing protein</fullName>
    </recommendedName>
</protein>
<dbReference type="Pfam" id="PF02362">
    <property type="entry name" value="B3"/>
    <property type="match status" value="1"/>
</dbReference>
<dbReference type="GO" id="GO:0003677">
    <property type="term" value="F:DNA binding"/>
    <property type="evidence" value="ECO:0007669"/>
    <property type="project" value="UniProtKB-KW"/>
</dbReference>
<evidence type="ECO:0000256" key="2">
    <source>
        <dbReference type="ARBA" id="ARBA00023015"/>
    </source>
</evidence>
<feature type="compositionally biased region" description="Basic and acidic residues" evidence="6">
    <location>
        <begin position="211"/>
        <end position="223"/>
    </location>
</feature>
<dbReference type="InParanoid" id="A0A2G5DVK9"/>